<dbReference type="InterPro" id="IPR051411">
    <property type="entry name" value="Polyketide_trans_af380"/>
</dbReference>
<reference evidence="3" key="1">
    <citation type="journal article" date="2019" name="Int. J. Syst. Evol. Microbiol.">
        <title>The Global Catalogue of Microorganisms (GCM) 10K type strain sequencing project: providing services to taxonomists for standard genome sequencing and annotation.</title>
        <authorList>
            <consortium name="The Broad Institute Genomics Platform"/>
            <consortium name="The Broad Institute Genome Sequencing Center for Infectious Disease"/>
            <person name="Wu L."/>
            <person name="Ma J."/>
        </authorList>
    </citation>
    <scope>NUCLEOTIDE SEQUENCE [LARGE SCALE GENOMIC DNA]</scope>
    <source>
        <strain evidence="3">CCM 8896</strain>
    </source>
</reference>
<gene>
    <name evidence="2" type="ORF">ACFQ5M_12870</name>
</gene>
<evidence type="ECO:0000313" key="3">
    <source>
        <dbReference type="Proteomes" id="UP001597267"/>
    </source>
</evidence>
<organism evidence="2 3">
    <name type="scientific">Agrilactobacillus yilanensis</name>
    <dbReference type="NCBI Taxonomy" id="2485997"/>
    <lineage>
        <taxon>Bacteria</taxon>
        <taxon>Bacillati</taxon>
        <taxon>Bacillota</taxon>
        <taxon>Bacilli</taxon>
        <taxon>Lactobacillales</taxon>
        <taxon>Lactobacillaceae</taxon>
        <taxon>Agrilactobacillus</taxon>
    </lineage>
</organism>
<keyword evidence="2" id="KW-0378">Hydrolase</keyword>
<feature type="domain" description="PET hydrolase/cutinase-like" evidence="1">
    <location>
        <begin position="21"/>
        <end position="164"/>
    </location>
</feature>
<dbReference type="SUPFAM" id="SSF53474">
    <property type="entry name" value="alpha/beta-Hydrolases"/>
    <property type="match status" value="1"/>
</dbReference>
<protein>
    <submittedName>
        <fullName evidence="2">Alpha/beta hydrolase</fullName>
    </submittedName>
</protein>
<dbReference type="EMBL" id="JBHTOP010000028">
    <property type="protein sequence ID" value="MFD1672986.1"/>
    <property type="molecule type" value="Genomic_DNA"/>
</dbReference>
<dbReference type="RefSeq" id="WP_125715319.1">
    <property type="nucleotide sequence ID" value="NZ_JBHTOP010000028.1"/>
</dbReference>
<name>A0ABW4J9E0_9LACO</name>
<sequence>MSKLANDTRVFKINPEIDVQNVRFNNRYGFNLAGHLYLPLDFEAHKKYAAIVISGPFGAVKEQSSGLYAQTLAEQGFVTLAFDQSTTGESSGSARNVASPDIFVEDFSAAVDFIGLQDFVDRENIGAIGICGLGSHVLTAASVDVRIKAVATSVMYDMADSMWSGLNHSKTAHQRRVEKQFLADQRWADAENGQAAGGLHELPFDAQDQPIQSDKLFSGDLPADADPVTTEFFNYYRGRAFHPRSVNSAAAWTATTPLSYYNFALQAHIDQISPRPVLIVTGEKAHSRYMAEESFNRLNEPKELVIVPGATHTDLYDQMNLIPFAKFSEFFKKNLK</sequence>
<accession>A0ABW4J9E0</accession>
<dbReference type="InterPro" id="IPR029058">
    <property type="entry name" value="AB_hydrolase_fold"/>
</dbReference>
<evidence type="ECO:0000259" key="1">
    <source>
        <dbReference type="Pfam" id="PF12740"/>
    </source>
</evidence>
<proteinExistence type="predicted"/>
<dbReference type="GO" id="GO:0016787">
    <property type="term" value="F:hydrolase activity"/>
    <property type="evidence" value="ECO:0007669"/>
    <property type="project" value="UniProtKB-KW"/>
</dbReference>
<comment type="caution">
    <text evidence="2">The sequence shown here is derived from an EMBL/GenBank/DDBJ whole genome shotgun (WGS) entry which is preliminary data.</text>
</comment>
<dbReference type="Gene3D" id="3.40.50.1820">
    <property type="entry name" value="alpha/beta hydrolase"/>
    <property type="match status" value="1"/>
</dbReference>
<dbReference type="Pfam" id="PF12740">
    <property type="entry name" value="PETase"/>
    <property type="match status" value="1"/>
</dbReference>
<dbReference type="PANTHER" id="PTHR47751:SF1">
    <property type="entry name" value="SUPERFAMILY HYDROLASE, PUTATIVE (AFU_ORTHOLOGUE AFUA_2G16580)-RELATED"/>
    <property type="match status" value="1"/>
</dbReference>
<dbReference type="InterPro" id="IPR041127">
    <property type="entry name" value="PET_hydrolase/cutinase-like"/>
</dbReference>
<dbReference type="PANTHER" id="PTHR47751">
    <property type="entry name" value="SUPERFAMILY HYDROLASE, PUTATIVE (AFU_ORTHOLOGUE AFUA_2G16580)-RELATED"/>
    <property type="match status" value="1"/>
</dbReference>
<keyword evidence="3" id="KW-1185">Reference proteome</keyword>
<dbReference type="Proteomes" id="UP001597267">
    <property type="component" value="Unassembled WGS sequence"/>
</dbReference>
<dbReference type="Gene3D" id="1.10.10.800">
    <property type="match status" value="1"/>
</dbReference>
<evidence type="ECO:0000313" key="2">
    <source>
        <dbReference type="EMBL" id="MFD1672986.1"/>
    </source>
</evidence>